<keyword evidence="1" id="KW-0732">Signal</keyword>
<evidence type="ECO:0008006" key="4">
    <source>
        <dbReference type="Google" id="ProtNLM"/>
    </source>
</evidence>
<dbReference type="Proteomes" id="UP000019678">
    <property type="component" value="Unassembled WGS sequence"/>
</dbReference>
<feature type="signal peptide" evidence="1">
    <location>
        <begin position="1"/>
        <end position="24"/>
    </location>
</feature>
<dbReference type="OrthoDB" id="9887997at2"/>
<evidence type="ECO:0000313" key="3">
    <source>
        <dbReference type="Proteomes" id="UP000019678"/>
    </source>
</evidence>
<accession>A0A017T1Z6</accession>
<organism evidence="2 3">
    <name type="scientific">Chondromyces apiculatus DSM 436</name>
    <dbReference type="NCBI Taxonomy" id="1192034"/>
    <lineage>
        <taxon>Bacteria</taxon>
        <taxon>Pseudomonadati</taxon>
        <taxon>Myxococcota</taxon>
        <taxon>Polyangia</taxon>
        <taxon>Polyangiales</taxon>
        <taxon>Polyangiaceae</taxon>
        <taxon>Chondromyces</taxon>
    </lineage>
</organism>
<keyword evidence="3" id="KW-1185">Reference proteome</keyword>
<gene>
    <name evidence="2" type="ORF">CAP_6264</name>
</gene>
<dbReference type="EMBL" id="ASRX01000052">
    <property type="protein sequence ID" value="EYF03002.1"/>
    <property type="molecule type" value="Genomic_DNA"/>
</dbReference>
<comment type="caution">
    <text evidence="2">The sequence shown here is derived from an EMBL/GenBank/DDBJ whole genome shotgun (WGS) entry which is preliminary data.</text>
</comment>
<dbReference type="RefSeq" id="WP_044246782.1">
    <property type="nucleotide sequence ID" value="NZ_ASRX01000052.1"/>
</dbReference>
<evidence type="ECO:0000313" key="2">
    <source>
        <dbReference type="EMBL" id="EYF03002.1"/>
    </source>
</evidence>
<sequence length="124" mass="12612">MSKRWSCVGAVLLGALLGCGGGTAGGAAVDPAEVKGSEPLNPRLPDGRVVHLSFDSHHPECFVFAGSPAGSSGEESRETEEVPCPEAALKFKACPAGVVYRAKTGGECICVPAGGEDARRMACP</sequence>
<evidence type="ECO:0000256" key="1">
    <source>
        <dbReference type="SAM" id="SignalP"/>
    </source>
</evidence>
<dbReference type="STRING" id="1192034.CAP_6264"/>
<name>A0A017T1Z6_9BACT</name>
<dbReference type="PROSITE" id="PS51257">
    <property type="entry name" value="PROKAR_LIPOPROTEIN"/>
    <property type="match status" value="1"/>
</dbReference>
<reference evidence="2 3" key="1">
    <citation type="submission" date="2013-05" db="EMBL/GenBank/DDBJ databases">
        <title>Genome assembly of Chondromyces apiculatus DSM 436.</title>
        <authorList>
            <person name="Sharma G."/>
            <person name="Khatri I."/>
            <person name="Kaur C."/>
            <person name="Mayilraj S."/>
            <person name="Subramanian S."/>
        </authorList>
    </citation>
    <scope>NUCLEOTIDE SEQUENCE [LARGE SCALE GENOMIC DNA]</scope>
    <source>
        <strain evidence="2 3">DSM 436</strain>
    </source>
</reference>
<protein>
    <recommendedName>
        <fullName evidence="4">Lipoprotein</fullName>
    </recommendedName>
</protein>
<dbReference type="AlphaFoldDB" id="A0A017T1Z6"/>
<proteinExistence type="predicted"/>
<feature type="chain" id="PRO_5001496251" description="Lipoprotein" evidence="1">
    <location>
        <begin position="25"/>
        <end position="124"/>
    </location>
</feature>